<dbReference type="InterPro" id="IPR025648">
    <property type="entry name" value="DUF4358"/>
</dbReference>
<feature type="compositionally biased region" description="Low complexity" evidence="1">
    <location>
        <begin position="20"/>
        <end position="60"/>
    </location>
</feature>
<dbReference type="EMBL" id="DXBF01000009">
    <property type="protein sequence ID" value="HIZ61321.1"/>
    <property type="molecule type" value="Genomic_DNA"/>
</dbReference>
<dbReference type="PROSITE" id="PS51257">
    <property type="entry name" value="PROKAR_LIPOPROTEIN"/>
    <property type="match status" value="1"/>
</dbReference>
<evidence type="ECO:0000313" key="3">
    <source>
        <dbReference type="EMBL" id="HIZ61321.1"/>
    </source>
</evidence>
<sequence>MKKLLPIILCASILLAGCGNSNSEDSSSVASDSTSVSASEPASSSEASSEPASESTAAEEAQTDNLESAVAALEAVNPISNPAPLDDDNEDSAFRVENELMLTMDNLVAYRGDITNDQADCGLVFVVQAKEGKAADVEAELQAYKDSLSANNMYAEFADKIAMAEDARIVTNGNYVAIVIASIGSDYGAIDTALETALNF</sequence>
<feature type="chain" id="PRO_5039269742" evidence="2">
    <location>
        <begin position="24"/>
        <end position="200"/>
    </location>
</feature>
<dbReference type="Pfam" id="PF14270">
    <property type="entry name" value="DUF4358"/>
    <property type="match status" value="1"/>
</dbReference>
<gene>
    <name evidence="3" type="ORF">H9724_00940</name>
</gene>
<reference evidence="3" key="1">
    <citation type="journal article" date="2021" name="PeerJ">
        <title>Extensive microbial diversity within the chicken gut microbiome revealed by metagenomics and culture.</title>
        <authorList>
            <person name="Gilroy R."/>
            <person name="Ravi A."/>
            <person name="Getino M."/>
            <person name="Pursley I."/>
            <person name="Horton D.L."/>
            <person name="Alikhan N.F."/>
            <person name="Baker D."/>
            <person name="Gharbi K."/>
            <person name="Hall N."/>
            <person name="Watson M."/>
            <person name="Adriaenssens E.M."/>
            <person name="Foster-Nyarko E."/>
            <person name="Jarju S."/>
            <person name="Secka A."/>
            <person name="Antonio M."/>
            <person name="Oren A."/>
            <person name="Chaudhuri R.R."/>
            <person name="La Ragione R."/>
            <person name="Hildebrand F."/>
            <person name="Pallen M.J."/>
        </authorList>
    </citation>
    <scope>NUCLEOTIDE SEQUENCE</scope>
    <source>
        <strain evidence="3">CHK188-11489</strain>
    </source>
</reference>
<proteinExistence type="predicted"/>
<keyword evidence="2" id="KW-0732">Signal</keyword>
<feature type="region of interest" description="Disordered" evidence="1">
    <location>
        <begin position="20"/>
        <end position="64"/>
    </location>
</feature>
<evidence type="ECO:0000256" key="2">
    <source>
        <dbReference type="SAM" id="SignalP"/>
    </source>
</evidence>
<comment type="caution">
    <text evidence="3">The sequence shown here is derived from an EMBL/GenBank/DDBJ whole genome shotgun (WGS) entry which is preliminary data.</text>
</comment>
<feature type="signal peptide" evidence="2">
    <location>
        <begin position="1"/>
        <end position="23"/>
    </location>
</feature>
<protein>
    <submittedName>
        <fullName evidence="3">DUF4358 domain-containing protein</fullName>
    </submittedName>
</protein>
<reference evidence="3" key="2">
    <citation type="submission" date="2021-04" db="EMBL/GenBank/DDBJ databases">
        <authorList>
            <person name="Gilroy R."/>
        </authorList>
    </citation>
    <scope>NUCLEOTIDE SEQUENCE</scope>
    <source>
        <strain evidence="3">CHK188-11489</strain>
    </source>
</reference>
<dbReference type="Proteomes" id="UP000824105">
    <property type="component" value="Unassembled WGS sequence"/>
</dbReference>
<accession>A0A9D2FIT7</accession>
<evidence type="ECO:0000256" key="1">
    <source>
        <dbReference type="SAM" id="MobiDB-lite"/>
    </source>
</evidence>
<organism evidence="3 4">
    <name type="scientific">Candidatus Gemmiger avistercoris</name>
    <dbReference type="NCBI Taxonomy" id="2838606"/>
    <lineage>
        <taxon>Bacteria</taxon>
        <taxon>Bacillati</taxon>
        <taxon>Bacillota</taxon>
        <taxon>Clostridia</taxon>
        <taxon>Eubacteriales</taxon>
        <taxon>Gemmiger</taxon>
    </lineage>
</organism>
<dbReference type="AlphaFoldDB" id="A0A9D2FIT7"/>
<evidence type="ECO:0000313" key="4">
    <source>
        <dbReference type="Proteomes" id="UP000824105"/>
    </source>
</evidence>
<name>A0A9D2FIT7_9FIRM</name>